<evidence type="ECO:0000313" key="5">
    <source>
        <dbReference type="Proteomes" id="UP000193355"/>
    </source>
</evidence>
<dbReference type="NCBIfam" id="TIGR01554">
    <property type="entry name" value="major_cap_HK97"/>
    <property type="match status" value="1"/>
</dbReference>
<feature type="domain" description="Phage capsid-like C-terminal" evidence="3">
    <location>
        <begin position="275"/>
        <end position="540"/>
    </location>
</feature>
<evidence type="ECO:0000259" key="3">
    <source>
        <dbReference type="Pfam" id="PF05065"/>
    </source>
</evidence>
<dbReference type="InterPro" id="IPR054612">
    <property type="entry name" value="Phage_capsid-like_C"/>
</dbReference>
<dbReference type="Pfam" id="PF05065">
    <property type="entry name" value="Phage_capsid"/>
    <property type="match status" value="1"/>
</dbReference>
<name>A0A1X7L142_9BACT</name>
<accession>A0A1X7L142</accession>
<evidence type="ECO:0000256" key="2">
    <source>
        <dbReference type="SAM" id="MobiDB-lite"/>
    </source>
</evidence>
<proteinExistence type="predicted"/>
<feature type="region of interest" description="Disordered" evidence="2">
    <location>
        <begin position="77"/>
        <end position="133"/>
    </location>
</feature>
<dbReference type="STRING" id="561720.SAMN06275492_1429"/>
<dbReference type="InterPro" id="IPR024455">
    <property type="entry name" value="Phage_capsid"/>
</dbReference>
<dbReference type="Gene3D" id="3.30.2400.10">
    <property type="entry name" value="Major capsid protein gp5"/>
    <property type="match status" value="1"/>
</dbReference>
<dbReference type="EMBL" id="FXBB01000042">
    <property type="protein sequence ID" value="SMG47576.1"/>
    <property type="molecule type" value="Genomic_DNA"/>
</dbReference>
<comment type="subcellular location">
    <subcellularLocation>
        <location evidence="1">Virion</location>
    </subcellularLocation>
</comment>
<reference evidence="5" key="1">
    <citation type="submission" date="2017-04" db="EMBL/GenBank/DDBJ databases">
        <authorList>
            <person name="Varghese N."/>
            <person name="Submissions S."/>
        </authorList>
    </citation>
    <scope>NUCLEOTIDE SEQUENCE [LARGE SCALE GENOMIC DNA]</scope>
    <source>
        <strain evidence="5">USBA 82</strain>
    </source>
</reference>
<dbReference type="AlphaFoldDB" id="A0A1X7L142"/>
<keyword evidence="5" id="KW-1185">Reference proteome</keyword>
<sequence length="543" mass="58413">MEGSVSIVDRKGRCTVKISRSTQGEEIFQDIKDGIRRNCSVYYNVFEVQLAGERDGVQMYRVVDWEPTEVSLVSVPADPTVGVGRSDDDREGNGMPGNARDNESVNNKTAENSPAAGVPEGSRAMPEGNPSGINVSAVREEARKQEQVRVRNLLQLGEQFGQRDLADQYVSEGRGVDEFNKVLLDKLIESRSQGGTVKESSVGMSEGEARSYSFIRAIRALVSPTDRSAQEEAAFEFECSRAAASKMGRSPEGLVVPYDVLSRGLLQTGGSPASGGYTVDTTLMTSSFIELLRKKAIVLQMATPLSGLVGNLDIPSQASGASGYWVGEDQDVSEGSPAFDHVTMSPKTVGAYSEITRRLLSQSSMDIEALVRADLAKALALTIDKAAIYGSGTDNQPKGIAVTTGINAVAFQAQHPTYAELVDMESEIAADDADVSGMCYVANARFRGHCKTTEKFVGTSGATIWEKGDTINGYAARITNQIALGDVLFGNFADLLVGMWGGLELTTDPYTHSLKGRLRIVAMQDVDFAVRHVESFCYGKKSA</sequence>
<dbReference type="SUPFAM" id="SSF56563">
    <property type="entry name" value="Major capsid protein gp5"/>
    <property type="match status" value="1"/>
</dbReference>
<gene>
    <name evidence="4" type="ORF">SAMN06275492_1429</name>
</gene>
<dbReference type="Proteomes" id="UP000193355">
    <property type="component" value="Unassembled WGS sequence"/>
</dbReference>
<protein>
    <submittedName>
        <fullName evidence="4">Phage major capsid protein, HK97 family</fullName>
    </submittedName>
</protein>
<evidence type="ECO:0000313" key="4">
    <source>
        <dbReference type="EMBL" id="SMG47576.1"/>
    </source>
</evidence>
<evidence type="ECO:0000256" key="1">
    <source>
        <dbReference type="ARBA" id="ARBA00004328"/>
    </source>
</evidence>
<organism evidence="4 5">
    <name type="scientific">Dethiosulfovibrio salsuginis</name>
    <dbReference type="NCBI Taxonomy" id="561720"/>
    <lineage>
        <taxon>Bacteria</taxon>
        <taxon>Thermotogati</taxon>
        <taxon>Synergistota</taxon>
        <taxon>Synergistia</taxon>
        <taxon>Synergistales</taxon>
        <taxon>Dethiosulfovibrionaceae</taxon>
        <taxon>Dethiosulfovibrio</taxon>
    </lineage>
</organism>